<keyword evidence="1" id="KW-0812">Transmembrane</keyword>
<dbReference type="EMBL" id="RCNU01000010">
    <property type="protein sequence ID" value="RWQ93228.1"/>
    <property type="molecule type" value="Genomic_DNA"/>
</dbReference>
<accession>A0A443HN29</accession>
<proteinExistence type="predicted"/>
<dbReference type="VEuPathDB" id="FungiDB:C8Q69DRAFT_63674"/>
<evidence type="ECO:0000313" key="2">
    <source>
        <dbReference type="EMBL" id="RWQ93228.1"/>
    </source>
</evidence>
<dbReference type="GeneID" id="39603141"/>
<evidence type="ECO:0000313" key="3">
    <source>
        <dbReference type="Proteomes" id="UP000283841"/>
    </source>
</evidence>
<keyword evidence="1" id="KW-0472">Membrane</keyword>
<dbReference type="RefSeq" id="XP_028482873.1">
    <property type="nucleotide sequence ID" value="XM_028633864.1"/>
</dbReference>
<protein>
    <submittedName>
        <fullName evidence="2">Uncharacterized protein</fullName>
    </submittedName>
</protein>
<gene>
    <name evidence="2" type="ORF">C8Q69DRAFT_63674</name>
</gene>
<name>A0A443HN29_BYSSP</name>
<feature type="transmembrane region" description="Helical" evidence="1">
    <location>
        <begin position="16"/>
        <end position="36"/>
    </location>
</feature>
<comment type="caution">
    <text evidence="2">The sequence shown here is derived from an EMBL/GenBank/DDBJ whole genome shotgun (WGS) entry which is preliminary data.</text>
</comment>
<feature type="transmembrane region" description="Helical" evidence="1">
    <location>
        <begin position="75"/>
        <end position="94"/>
    </location>
</feature>
<keyword evidence="3" id="KW-1185">Reference proteome</keyword>
<dbReference type="AlphaFoldDB" id="A0A443HN29"/>
<keyword evidence="1" id="KW-1133">Transmembrane helix</keyword>
<sequence length="103" mass="11736">MNFLTNENGFSASNRVLYITLVTCDIISMSFLHSYLRSILYSLLPTSRGSFTFYCWLEFLPAQVMWLYLFLPHEYSTSIGLIMALIVAQTMRLTGPCCDDKAG</sequence>
<reference evidence="2 3" key="1">
    <citation type="journal article" date="2018" name="Front. Microbiol.">
        <title>Genomic and genetic insights into a cosmopolitan fungus, Paecilomyces variotii (Eurotiales).</title>
        <authorList>
            <person name="Urquhart A.S."/>
            <person name="Mondo S.J."/>
            <person name="Makela M.R."/>
            <person name="Hane J.K."/>
            <person name="Wiebenga A."/>
            <person name="He G."/>
            <person name="Mihaltcheva S."/>
            <person name="Pangilinan J."/>
            <person name="Lipzen A."/>
            <person name="Barry K."/>
            <person name="de Vries R.P."/>
            <person name="Grigoriev I.V."/>
            <person name="Idnurm A."/>
        </authorList>
    </citation>
    <scope>NUCLEOTIDE SEQUENCE [LARGE SCALE GENOMIC DNA]</scope>
    <source>
        <strain evidence="2 3">CBS 101075</strain>
    </source>
</reference>
<dbReference type="Proteomes" id="UP000283841">
    <property type="component" value="Unassembled WGS sequence"/>
</dbReference>
<organism evidence="2 3">
    <name type="scientific">Byssochlamys spectabilis</name>
    <name type="common">Paecilomyces variotii</name>
    <dbReference type="NCBI Taxonomy" id="264951"/>
    <lineage>
        <taxon>Eukaryota</taxon>
        <taxon>Fungi</taxon>
        <taxon>Dikarya</taxon>
        <taxon>Ascomycota</taxon>
        <taxon>Pezizomycotina</taxon>
        <taxon>Eurotiomycetes</taxon>
        <taxon>Eurotiomycetidae</taxon>
        <taxon>Eurotiales</taxon>
        <taxon>Thermoascaceae</taxon>
        <taxon>Paecilomyces</taxon>
    </lineage>
</organism>
<evidence type="ECO:0000256" key="1">
    <source>
        <dbReference type="SAM" id="Phobius"/>
    </source>
</evidence>